<comment type="similarity">
    <text evidence="1">Belongs to the AB hydrolase superfamily.</text>
</comment>
<dbReference type="Pfam" id="PF00326">
    <property type="entry name" value="Peptidase_S9"/>
    <property type="match status" value="1"/>
</dbReference>
<evidence type="ECO:0000256" key="2">
    <source>
        <dbReference type="SAM" id="MobiDB-lite"/>
    </source>
</evidence>
<comment type="caution">
    <text evidence="4">The sequence shown here is derived from an EMBL/GenBank/DDBJ whole genome shotgun (WGS) entry which is preliminary data.</text>
</comment>
<dbReference type="PANTHER" id="PTHR22946:SF12">
    <property type="entry name" value="CONIDIAL PIGMENT BIOSYNTHESIS PROTEIN AYG1 (AFU_ORTHOLOGUE AFUA_2G17550)"/>
    <property type="match status" value="1"/>
</dbReference>
<evidence type="ECO:0000313" key="4">
    <source>
        <dbReference type="EMBL" id="PZG13051.1"/>
    </source>
</evidence>
<protein>
    <recommendedName>
        <fullName evidence="3">Peptidase S9 prolyl oligopeptidase catalytic domain-containing protein</fullName>
    </recommendedName>
</protein>
<keyword evidence="5" id="KW-1185">Reference proteome</keyword>
<accession>A0A2W2DS34</accession>
<dbReference type="InterPro" id="IPR001375">
    <property type="entry name" value="Peptidase_S9_cat"/>
</dbReference>
<dbReference type="AlphaFoldDB" id="A0A2W2DS34"/>
<dbReference type="OrthoDB" id="9765647at2"/>
<dbReference type="EMBL" id="POUD01000168">
    <property type="protein sequence ID" value="PZG13051.1"/>
    <property type="molecule type" value="Genomic_DNA"/>
</dbReference>
<dbReference type="Proteomes" id="UP000249304">
    <property type="component" value="Unassembled WGS sequence"/>
</dbReference>
<reference evidence="4 5" key="1">
    <citation type="submission" date="2018-01" db="EMBL/GenBank/DDBJ databases">
        <title>Draft genome sequence of Nonomuraea sp. KC333.</title>
        <authorList>
            <person name="Sahin N."/>
            <person name="Saygin H."/>
            <person name="Ay H."/>
        </authorList>
    </citation>
    <scope>NUCLEOTIDE SEQUENCE [LARGE SCALE GENOMIC DNA]</scope>
    <source>
        <strain evidence="4 5">KC333</strain>
    </source>
</reference>
<organism evidence="4 5">
    <name type="scientific">Nonomuraea aridisoli</name>
    <dbReference type="NCBI Taxonomy" id="2070368"/>
    <lineage>
        <taxon>Bacteria</taxon>
        <taxon>Bacillati</taxon>
        <taxon>Actinomycetota</taxon>
        <taxon>Actinomycetes</taxon>
        <taxon>Streptosporangiales</taxon>
        <taxon>Streptosporangiaceae</taxon>
        <taxon>Nonomuraea</taxon>
    </lineage>
</organism>
<dbReference type="SUPFAM" id="SSF53474">
    <property type="entry name" value="alpha/beta-Hydrolases"/>
    <property type="match status" value="1"/>
</dbReference>
<feature type="domain" description="Peptidase S9 prolyl oligopeptidase catalytic" evidence="3">
    <location>
        <begin position="98"/>
        <end position="280"/>
    </location>
</feature>
<dbReference type="GO" id="GO:0006508">
    <property type="term" value="P:proteolysis"/>
    <property type="evidence" value="ECO:0007669"/>
    <property type="project" value="InterPro"/>
</dbReference>
<evidence type="ECO:0000256" key="1">
    <source>
        <dbReference type="ARBA" id="ARBA00008645"/>
    </source>
</evidence>
<evidence type="ECO:0000313" key="5">
    <source>
        <dbReference type="Proteomes" id="UP000249304"/>
    </source>
</evidence>
<proteinExistence type="inferred from homology"/>
<feature type="region of interest" description="Disordered" evidence="2">
    <location>
        <begin position="24"/>
        <end position="47"/>
    </location>
</feature>
<sequence length="282" mass="30948">MGCRPSVLDKCRRAHMRRYEGLGQIRLPIHGSPPPPRHSGPNPPPRLRPLACRGWASVKKERSTAMRLATVCALSAAPGLRTPWRSRRHWPPARPAPLSAVVNYALNRTAVNGDRLALYGLSFGGYLAPRAAAHDRRIKALVANSPQRDLLGLVLDATTGGSYDDASERVRRASWSTQALIENYLLWNHGVTSLDAFLRHAANFSLEGMEEQIACPTLSLVAEGETQTALAQARRFHQALRAPKHFVTLTTADGADHHCGVSNVTHTSALAYDWIAQQLRQA</sequence>
<gene>
    <name evidence="4" type="ORF">C1J01_31130</name>
</gene>
<feature type="compositionally biased region" description="Pro residues" evidence="2">
    <location>
        <begin position="31"/>
        <end position="47"/>
    </location>
</feature>
<dbReference type="PANTHER" id="PTHR22946">
    <property type="entry name" value="DIENELACTONE HYDROLASE DOMAIN-CONTAINING PROTEIN-RELATED"/>
    <property type="match status" value="1"/>
</dbReference>
<name>A0A2W2DS34_9ACTN</name>
<dbReference type="GO" id="GO:0008236">
    <property type="term" value="F:serine-type peptidase activity"/>
    <property type="evidence" value="ECO:0007669"/>
    <property type="project" value="InterPro"/>
</dbReference>
<dbReference type="InterPro" id="IPR050261">
    <property type="entry name" value="FrsA_esterase"/>
</dbReference>
<evidence type="ECO:0000259" key="3">
    <source>
        <dbReference type="Pfam" id="PF00326"/>
    </source>
</evidence>
<dbReference type="InterPro" id="IPR029058">
    <property type="entry name" value="AB_hydrolase_fold"/>
</dbReference>
<dbReference type="Gene3D" id="3.40.50.1820">
    <property type="entry name" value="alpha/beta hydrolase"/>
    <property type="match status" value="1"/>
</dbReference>